<dbReference type="InterPro" id="IPR002893">
    <property type="entry name" value="Znf_MYND"/>
</dbReference>
<evidence type="ECO:0000259" key="5">
    <source>
        <dbReference type="PROSITE" id="PS50865"/>
    </source>
</evidence>
<evidence type="ECO:0000256" key="4">
    <source>
        <dbReference type="PROSITE-ProRule" id="PRU00134"/>
    </source>
</evidence>
<dbReference type="Proteomes" id="UP000054007">
    <property type="component" value="Unassembled WGS sequence"/>
</dbReference>
<dbReference type="Pfam" id="PF01753">
    <property type="entry name" value="zf-MYND"/>
    <property type="match status" value="1"/>
</dbReference>
<dbReference type="GO" id="GO:0008270">
    <property type="term" value="F:zinc ion binding"/>
    <property type="evidence" value="ECO:0007669"/>
    <property type="project" value="UniProtKB-KW"/>
</dbReference>
<keyword evidence="3" id="KW-0862">Zinc</keyword>
<dbReference type="AlphaFoldDB" id="A0A0D7AUD2"/>
<evidence type="ECO:0000313" key="7">
    <source>
        <dbReference type="Proteomes" id="UP000054007"/>
    </source>
</evidence>
<dbReference type="SUPFAM" id="SSF144232">
    <property type="entry name" value="HIT/MYND zinc finger-like"/>
    <property type="match status" value="1"/>
</dbReference>
<evidence type="ECO:0000256" key="1">
    <source>
        <dbReference type="ARBA" id="ARBA00022723"/>
    </source>
</evidence>
<dbReference type="OrthoDB" id="432970at2759"/>
<keyword evidence="2 4" id="KW-0863">Zinc-finger</keyword>
<dbReference type="Gene3D" id="6.10.140.2220">
    <property type="match status" value="1"/>
</dbReference>
<keyword evidence="1" id="KW-0479">Metal-binding</keyword>
<organism evidence="6 7">
    <name type="scientific">Cylindrobasidium torrendii FP15055 ss-10</name>
    <dbReference type="NCBI Taxonomy" id="1314674"/>
    <lineage>
        <taxon>Eukaryota</taxon>
        <taxon>Fungi</taxon>
        <taxon>Dikarya</taxon>
        <taxon>Basidiomycota</taxon>
        <taxon>Agaricomycotina</taxon>
        <taxon>Agaricomycetes</taxon>
        <taxon>Agaricomycetidae</taxon>
        <taxon>Agaricales</taxon>
        <taxon>Marasmiineae</taxon>
        <taxon>Physalacriaceae</taxon>
        <taxon>Cylindrobasidium</taxon>
    </lineage>
</organism>
<evidence type="ECO:0000313" key="6">
    <source>
        <dbReference type="EMBL" id="KIY61807.1"/>
    </source>
</evidence>
<name>A0A0D7AUD2_9AGAR</name>
<accession>A0A0D7AUD2</accession>
<protein>
    <recommendedName>
        <fullName evidence="5">MYND-type domain-containing protein</fullName>
    </recommendedName>
</protein>
<reference evidence="6 7" key="1">
    <citation type="journal article" date="2015" name="Fungal Genet. Biol.">
        <title>Evolution of novel wood decay mechanisms in Agaricales revealed by the genome sequences of Fistulina hepatica and Cylindrobasidium torrendii.</title>
        <authorList>
            <person name="Floudas D."/>
            <person name="Held B.W."/>
            <person name="Riley R."/>
            <person name="Nagy L.G."/>
            <person name="Koehler G."/>
            <person name="Ransdell A.S."/>
            <person name="Younus H."/>
            <person name="Chow J."/>
            <person name="Chiniquy J."/>
            <person name="Lipzen A."/>
            <person name="Tritt A."/>
            <person name="Sun H."/>
            <person name="Haridas S."/>
            <person name="LaButti K."/>
            <person name="Ohm R.A."/>
            <person name="Kues U."/>
            <person name="Blanchette R.A."/>
            <person name="Grigoriev I.V."/>
            <person name="Minto R.E."/>
            <person name="Hibbett D.S."/>
        </authorList>
    </citation>
    <scope>NUCLEOTIDE SEQUENCE [LARGE SCALE GENOMIC DNA]</scope>
    <source>
        <strain evidence="6 7">FP15055 ss-10</strain>
    </source>
</reference>
<sequence>MQMQHQTFHIKQGMFIPPAHWDGKLPSSATFRRLMQKSIDDDLNSIHALEKLVETYAWSGWMNQNTDEVKTVVLDALSSSRLSDAQSVALRLGEDSWNAPIFRVCLLCLRLCATGAFKIPSTLRKLGGQVVRWITLLCRTRIISQIDQGAKEDLIALFAIVSAQQDGLAIITENDPLAFHAFPSLMVTTFSHQVHKFTEQAYLYAYNLLSSILQAYYLKPSRVVIEDESVVAAMLAHPKETADFFMHTWRWAFGVLVGPGTGSVRRHAFFQLQCVPLLTSLPDIRRHLVECGFIASMCITARKIVRGEVEGPSNVFTILSIILNFLVNQVNRPKHMREALDAHIISTILRIPDMSSSIATDIHMSVPLEKSCFGFMTKCMTYTLFPTLRSSFKRSIVRVDELVDRGAITWRADNCSRIQRMYLRCMMAVSEPNRYDGWNKIPCSNSKSCKSTTIIGECARCEVAKYCSVACQKSHWKTSHKTTCGIIQALKKSSCGDLAPLDLFDNVALHFACKRAILSSMESDTSLKPRLRSLFDSRDMFTGPSVRDTPTVLINLWPSGSQMLSVPVECEHDISIVRCSALLASLDNIRNMKSGDGEGSVLETVEALRAGGPPVALMAGDWMGMITPLGQLLSDSPSFEVEIRARPVD</sequence>
<dbReference type="PROSITE" id="PS50865">
    <property type="entry name" value="ZF_MYND_2"/>
    <property type="match status" value="1"/>
</dbReference>
<proteinExistence type="predicted"/>
<gene>
    <name evidence="6" type="ORF">CYLTODRAFT_447526</name>
</gene>
<evidence type="ECO:0000256" key="2">
    <source>
        <dbReference type="ARBA" id="ARBA00022771"/>
    </source>
</evidence>
<evidence type="ECO:0000256" key="3">
    <source>
        <dbReference type="ARBA" id="ARBA00022833"/>
    </source>
</evidence>
<dbReference type="EMBL" id="KN880867">
    <property type="protein sequence ID" value="KIY61807.1"/>
    <property type="molecule type" value="Genomic_DNA"/>
</dbReference>
<feature type="domain" description="MYND-type" evidence="5">
    <location>
        <begin position="446"/>
        <end position="484"/>
    </location>
</feature>
<keyword evidence="7" id="KW-1185">Reference proteome</keyword>